<feature type="transmembrane region" description="Helical" evidence="8">
    <location>
        <begin position="288"/>
        <end position="307"/>
    </location>
</feature>
<feature type="transmembrane region" description="Helical" evidence="8">
    <location>
        <begin position="208"/>
        <end position="232"/>
    </location>
</feature>
<keyword evidence="2" id="KW-0813">Transport</keyword>
<evidence type="ECO:0000256" key="4">
    <source>
        <dbReference type="ARBA" id="ARBA00022519"/>
    </source>
</evidence>
<evidence type="ECO:0000256" key="7">
    <source>
        <dbReference type="ARBA" id="ARBA00023136"/>
    </source>
</evidence>
<dbReference type="GO" id="GO:0005886">
    <property type="term" value="C:plasma membrane"/>
    <property type="evidence" value="ECO:0007669"/>
    <property type="project" value="UniProtKB-SubCell"/>
</dbReference>
<feature type="transmembrane region" description="Helical" evidence="8">
    <location>
        <begin position="63"/>
        <end position="81"/>
    </location>
</feature>
<evidence type="ECO:0000313" key="9">
    <source>
        <dbReference type="EMBL" id="MBK1787179.1"/>
    </source>
</evidence>
<feature type="transmembrane region" description="Helical" evidence="8">
    <location>
        <begin position="155"/>
        <end position="178"/>
    </location>
</feature>
<proteinExistence type="predicted"/>
<dbReference type="Proteomes" id="UP000635245">
    <property type="component" value="Unassembled WGS sequence"/>
</dbReference>
<evidence type="ECO:0000256" key="6">
    <source>
        <dbReference type="ARBA" id="ARBA00022989"/>
    </source>
</evidence>
<keyword evidence="4" id="KW-0997">Cell inner membrane</keyword>
<reference evidence="9" key="1">
    <citation type="submission" date="2020-12" db="EMBL/GenBank/DDBJ databases">
        <title>Prauserella sp. ASG 168, a novel actinomycete isolated from cave rock.</title>
        <authorList>
            <person name="Suriyachadkun C."/>
        </authorList>
    </citation>
    <scope>NUCLEOTIDE SEQUENCE</scope>
    <source>
        <strain evidence="9">ASG 168</strain>
    </source>
</reference>
<comment type="subcellular location">
    <subcellularLocation>
        <location evidence="1">Cell membrane</location>
        <topology evidence="1">Multi-pass membrane protein</topology>
    </subcellularLocation>
</comment>
<keyword evidence="6 8" id="KW-1133">Transmembrane helix</keyword>
<dbReference type="RefSeq" id="WP_200321530.1">
    <property type="nucleotide sequence ID" value="NZ_JAENJH010000006.1"/>
</dbReference>
<keyword evidence="7 8" id="KW-0472">Membrane</keyword>
<dbReference type="PANTHER" id="PTHR32196:SF21">
    <property type="entry name" value="ABC TRANSPORTER PERMEASE PROTEIN YPHD-RELATED"/>
    <property type="match status" value="1"/>
</dbReference>
<evidence type="ECO:0000313" key="10">
    <source>
        <dbReference type="Proteomes" id="UP000635245"/>
    </source>
</evidence>
<accession>A0A934V6Z1</accession>
<keyword evidence="5 8" id="KW-0812">Transmembrane</keyword>
<evidence type="ECO:0000256" key="5">
    <source>
        <dbReference type="ARBA" id="ARBA00022692"/>
    </source>
</evidence>
<feature type="transmembrane region" description="Helical" evidence="8">
    <location>
        <begin position="37"/>
        <end position="56"/>
    </location>
</feature>
<keyword evidence="10" id="KW-1185">Reference proteome</keyword>
<dbReference type="GO" id="GO:0022857">
    <property type="term" value="F:transmembrane transporter activity"/>
    <property type="evidence" value="ECO:0007669"/>
    <property type="project" value="InterPro"/>
</dbReference>
<dbReference type="PANTHER" id="PTHR32196">
    <property type="entry name" value="ABC TRANSPORTER PERMEASE PROTEIN YPHD-RELATED-RELATED"/>
    <property type="match status" value="1"/>
</dbReference>
<feature type="transmembrane region" description="Helical" evidence="8">
    <location>
        <begin position="114"/>
        <end position="135"/>
    </location>
</feature>
<protein>
    <submittedName>
        <fullName evidence="9">ABC transporter permease</fullName>
    </submittedName>
</protein>
<sequence>MISLYWNFRVRLAWGLVLLAVVAFAVMAPGFLSVSNVHALVQSFAALGVLAVGLSLTMIAGEFDLSIAGVVPLTALITIAVGQSTSLVVGVVLGLLVALAFGLLNGWLTARFSIPALAVTVGTMVLTTGLGHAVAGGEVVTLTDFGIGLSLDAPVAGILSIHSIVELGLVVAAVFVMARTWTGLTIYSVGSDPARSAASGLSVSRAMVTVFVASALFAGVAGALQGISLAAATPGADLDTVLQAATAVIVGGVALSGGKGKVLGAIAGAALLSVVGNGLSLIGTPTAVVQLANAAILLVVVVTDGTLTRLVRRGAENAATTLVPAPAATTPQGGSS</sequence>
<feature type="transmembrane region" description="Helical" evidence="8">
    <location>
        <begin position="238"/>
        <end position="255"/>
    </location>
</feature>
<evidence type="ECO:0000256" key="1">
    <source>
        <dbReference type="ARBA" id="ARBA00004651"/>
    </source>
</evidence>
<organism evidence="9 10">
    <name type="scientific">Prauserella cavernicola</name>
    <dbReference type="NCBI Taxonomy" id="2800127"/>
    <lineage>
        <taxon>Bacteria</taxon>
        <taxon>Bacillati</taxon>
        <taxon>Actinomycetota</taxon>
        <taxon>Actinomycetes</taxon>
        <taxon>Pseudonocardiales</taxon>
        <taxon>Pseudonocardiaceae</taxon>
        <taxon>Prauserella</taxon>
    </lineage>
</organism>
<gene>
    <name evidence="9" type="ORF">JHE00_22875</name>
</gene>
<comment type="caution">
    <text evidence="9">The sequence shown here is derived from an EMBL/GenBank/DDBJ whole genome shotgun (WGS) entry which is preliminary data.</text>
</comment>
<evidence type="ECO:0000256" key="2">
    <source>
        <dbReference type="ARBA" id="ARBA00022448"/>
    </source>
</evidence>
<evidence type="ECO:0000256" key="8">
    <source>
        <dbReference type="SAM" id="Phobius"/>
    </source>
</evidence>
<dbReference type="Pfam" id="PF02653">
    <property type="entry name" value="BPD_transp_2"/>
    <property type="match status" value="1"/>
</dbReference>
<dbReference type="EMBL" id="JAENJH010000006">
    <property type="protein sequence ID" value="MBK1787179.1"/>
    <property type="molecule type" value="Genomic_DNA"/>
</dbReference>
<feature type="transmembrane region" description="Helical" evidence="8">
    <location>
        <begin position="87"/>
        <end position="107"/>
    </location>
</feature>
<evidence type="ECO:0000256" key="3">
    <source>
        <dbReference type="ARBA" id="ARBA00022475"/>
    </source>
</evidence>
<feature type="transmembrane region" description="Helical" evidence="8">
    <location>
        <begin position="262"/>
        <end position="282"/>
    </location>
</feature>
<name>A0A934V6Z1_9PSEU</name>
<feature type="transmembrane region" description="Helical" evidence="8">
    <location>
        <begin position="12"/>
        <end position="31"/>
    </location>
</feature>
<keyword evidence="3" id="KW-1003">Cell membrane</keyword>
<dbReference type="InterPro" id="IPR001851">
    <property type="entry name" value="ABC_transp_permease"/>
</dbReference>
<dbReference type="CDD" id="cd06579">
    <property type="entry name" value="TM_PBP1_transp_AraH_like"/>
    <property type="match status" value="1"/>
</dbReference>
<dbReference type="AlphaFoldDB" id="A0A934V6Z1"/>